<evidence type="ECO:0000313" key="2">
    <source>
        <dbReference type="EMBL" id="EEF46770.1"/>
    </source>
</evidence>
<protein>
    <submittedName>
        <fullName evidence="2">Uncharacterized protein</fullName>
    </submittedName>
</protein>
<feature type="compositionally biased region" description="Basic and acidic residues" evidence="1">
    <location>
        <begin position="13"/>
        <end position="33"/>
    </location>
</feature>
<organism evidence="2 3">
    <name type="scientific">Ricinus communis</name>
    <name type="common">Castor bean</name>
    <dbReference type="NCBI Taxonomy" id="3988"/>
    <lineage>
        <taxon>Eukaryota</taxon>
        <taxon>Viridiplantae</taxon>
        <taxon>Streptophyta</taxon>
        <taxon>Embryophyta</taxon>
        <taxon>Tracheophyta</taxon>
        <taxon>Spermatophyta</taxon>
        <taxon>Magnoliopsida</taxon>
        <taxon>eudicotyledons</taxon>
        <taxon>Gunneridae</taxon>
        <taxon>Pentapetalae</taxon>
        <taxon>rosids</taxon>
        <taxon>fabids</taxon>
        <taxon>Malpighiales</taxon>
        <taxon>Euphorbiaceae</taxon>
        <taxon>Acalyphoideae</taxon>
        <taxon>Acalypheae</taxon>
        <taxon>Ricinus</taxon>
    </lineage>
</organism>
<reference evidence="3" key="1">
    <citation type="journal article" date="2010" name="Nat. Biotechnol.">
        <title>Draft genome sequence of the oilseed species Ricinus communis.</title>
        <authorList>
            <person name="Chan A.P."/>
            <person name="Crabtree J."/>
            <person name="Zhao Q."/>
            <person name="Lorenzi H."/>
            <person name="Orvis J."/>
            <person name="Puiu D."/>
            <person name="Melake-Berhan A."/>
            <person name="Jones K.M."/>
            <person name="Redman J."/>
            <person name="Chen G."/>
            <person name="Cahoon E.B."/>
            <person name="Gedil M."/>
            <person name="Stanke M."/>
            <person name="Haas B.J."/>
            <person name="Wortman J.R."/>
            <person name="Fraser-Liggett C.M."/>
            <person name="Ravel J."/>
            <person name="Rabinowicz P.D."/>
        </authorList>
    </citation>
    <scope>NUCLEOTIDE SEQUENCE [LARGE SCALE GENOMIC DNA]</scope>
    <source>
        <strain evidence="3">cv. Hale</strain>
    </source>
</reference>
<dbReference type="EMBL" id="EQ973793">
    <property type="protein sequence ID" value="EEF46770.1"/>
    <property type="molecule type" value="Genomic_DNA"/>
</dbReference>
<proteinExistence type="predicted"/>
<gene>
    <name evidence="2" type="ORF">RCOM_1369190</name>
</gene>
<feature type="region of interest" description="Disordered" evidence="1">
    <location>
        <begin position="1"/>
        <end position="39"/>
    </location>
</feature>
<keyword evidence="3" id="KW-1185">Reference proteome</keyword>
<dbReference type="InParanoid" id="B9RPF6"/>
<evidence type="ECO:0000256" key="1">
    <source>
        <dbReference type="SAM" id="MobiDB-lite"/>
    </source>
</evidence>
<accession>B9RPF6</accession>
<name>B9RPF6_RICCO</name>
<feature type="compositionally biased region" description="Polar residues" evidence="1">
    <location>
        <begin position="1"/>
        <end position="12"/>
    </location>
</feature>
<evidence type="ECO:0000313" key="3">
    <source>
        <dbReference type="Proteomes" id="UP000008311"/>
    </source>
</evidence>
<dbReference type="Proteomes" id="UP000008311">
    <property type="component" value="Unassembled WGS sequence"/>
</dbReference>
<dbReference type="AlphaFoldDB" id="B9RPF6"/>
<sequence>MVTMELSSTKGEQPNHKPEEQVGQRETKTETETKYQNLRRKAKCRQYPNSGCLKPKKLTAILEKLQNSRSEINIRRRLKMFF</sequence>